<name>A0A8S3YQF5_9EUPU</name>
<evidence type="ECO:0000313" key="6">
    <source>
        <dbReference type="Proteomes" id="UP000678393"/>
    </source>
</evidence>
<dbReference type="InterPro" id="IPR001254">
    <property type="entry name" value="Trypsin_dom"/>
</dbReference>
<reference evidence="5" key="1">
    <citation type="submission" date="2021-04" db="EMBL/GenBank/DDBJ databases">
        <authorList>
            <consortium name="Molecular Ecology Group"/>
        </authorList>
    </citation>
    <scope>NUCLEOTIDE SEQUENCE</scope>
</reference>
<comment type="similarity">
    <text evidence="2">Belongs to the peptidase S1 family. CLIP subfamily.</text>
</comment>
<evidence type="ECO:0000256" key="2">
    <source>
        <dbReference type="ARBA" id="ARBA00024195"/>
    </source>
</evidence>
<dbReference type="FunFam" id="2.40.10.10:FF:000002">
    <property type="entry name" value="Transmembrane protease serine"/>
    <property type="match status" value="1"/>
</dbReference>
<feature type="domain" description="Peptidase S1" evidence="4">
    <location>
        <begin position="73"/>
        <end position="311"/>
    </location>
</feature>
<evidence type="ECO:0000313" key="5">
    <source>
        <dbReference type="EMBL" id="CAG5119477.1"/>
    </source>
</evidence>
<dbReference type="Gene3D" id="2.40.10.10">
    <property type="entry name" value="Trypsin-like serine proteases"/>
    <property type="match status" value="1"/>
</dbReference>
<keyword evidence="6" id="KW-1185">Reference proteome</keyword>
<sequence length="325" mass="35841">MPPFWVLIAMCLLSSVTGKDIGSLWDKGEIEPALVDSRQDRTLCGRRPAITKGRIFGYDTFDGDKNNYNLNKILGGTFATHGEVPWQVNIHVDNKFRCGGVIVNAYWVLTSAECVYPDTSSWRISVTAGDHILYQPDAGQQDLRVQQVKVHESYNRLNKDYNIALLNVARERDGLGIQFNDYVQPVCLPVQGEEPADGTELTISGWGHTAYNTRQMSDVLKKSVLTVYNHRECEDRMYSYTGLTNRMICAGRTGGDVACAGDGGGPATFQVKGVYVLAGILSHGKGCRQPTSPLVVTDVLALRDWIDSTMKTSGSQREAILPSRS</sequence>
<dbReference type="EMBL" id="CAJHNH020000721">
    <property type="protein sequence ID" value="CAG5119477.1"/>
    <property type="molecule type" value="Genomic_DNA"/>
</dbReference>
<dbReference type="Pfam" id="PF00089">
    <property type="entry name" value="Trypsin"/>
    <property type="match status" value="1"/>
</dbReference>
<keyword evidence="3" id="KW-0732">Signal</keyword>
<dbReference type="PANTHER" id="PTHR24252:SF7">
    <property type="entry name" value="HYALIN"/>
    <property type="match status" value="1"/>
</dbReference>
<gene>
    <name evidence="5" type="ORF">CUNI_LOCUS5035</name>
</gene>
<evidence type="ECO:0000256" key="1">
    <source>
        <dbReference type="ARBA" id="ARBA00023157"/>
    </source>
</evidence>
<dbReference type="Proteomes" id="UP000678393">
    <property type="component" value="Unassembled WGS sequence"/>
</dbReference>
<dbReference type="PROSITE" id="PS50240">
    <property type="entry name" value="TRYPSIN_DOM"/>
    <property type="match status" value="1"/>
</dbReference>
<dbReference type="InterPro" id="IPR001314">
    <property type="entry name" value="Peptidase_S1A"/>
</dbReference>
<feature type="signal peptide" evidence="3">
    <location>
        <begin position="1"/>
        <end position="18"/>
    </location>
</feature>
<evidence type="ECO:0000256" key="3">
    <source>
        <dbReference type="SAM" id="SignalP"/>
    </source>
</evidence>
<dbReference type="AlphaFoldDB" id="A0A8S3YQF5"/>
<dbReference type="OrthoDB" id="6755574at2759"/>
<comment type="caution">
    <text evidence="5">The sequence shown here is derived from an EMBL/GenBank/DDBJ whole genome shotgun (WGS) entry which is preliminary data.</text>
</comment>
<feature type="chain" id="PRO_5035880170" description="Peptidase S1 domain-containing protein" evidence="3">
    <location>
        <begin position="19"/>
        <end position="325"/>
    </location>
</feature>
<dbReference type="GO" id="GO:0006508">
    <property type="term" value="P:proteolysis"/>
    <property type="evidence" value="ECO:0007669"/>
    <property type="project" value="InterPro"/>
</dbReference>
<dbReference type="PANTHER" id="PTHR24252">
    <property type="entry name" value="ACROSIN-RELATED"/>
    <property type="match status" value="1"/>
</dbReference>
<dbReference type="SMART" id="SM00020">
    <property type="entry name" value="Tryp_SPc"/>
    <property type="match status" value="1"/>
</dbReference>
<dbReference type="InterPro" id="IPR009003">
    <property type="entry name" value="Peptidase_S1_PA"/>
</dbReference>
<accession>A0A8S3YQF5</accession>
<evidence type="ECO:0000259" key="4">
    <source>
        <dbReference type="PROSITE" id="PS50240"/>
    </source>
</evidence>
<organism evidence="5 6">
    <name type="scientific">Candidula unifasciata</name>
    <dbReference type="NCBI Taxonomy" id="100452"/>
    <lineage>
        <taxon>Eukaryota</taxon>
        <taxon>Metazoa</taxon>
        <taxon>Spiralia</taxon>
        <taxon>Lophotrochozoa</taxon>
        <taxon>Mollusca</taxon>
        <taxon>Gastropoda</taxon>
        <taxon>Heterobranchia</taxon>
        <taxon>Euthyneura</taxon>
        <taxon>Panpulmonata</taxon>
        <taxon>Eupulmonata</taxon>
        <taxon>Stylommatophora</taxon>
        <taxon>Helicina</taxon>
        <taxon>Helicoidea</taxon>
        <taxon>Geomitridae</taxon>
        <taxon>Candidula</taxon>
    </lineage>
</organism>
<dbReference type="SUPFAM" id="SSF50494">
    <property type="entry name" value="Trypsin-like serine proteases"/>
    <property type="match status" value="1"/>
</dbReference>
<dbReference type="FunFam" id="2.40.10.10:FF:000068">
    <property type="entry name" value="transmembrane protease serine 2"/>
    <property type="match status" value="1"/>
</dbReference>
<dbReference type="CDD" id="cd00190">
    <property type="entry name" value="Tryp_SPc"/>
    <property type="match status" value="1"/>
</dbReference>
<protein>
    <recommendedName>
        <fullName evidence="4">Peptidase S1 domain-containing protein</fullName>
    </recommendedName>
</protein>
<keyword evidence="1" id="KW-1015">Disulfide bond</keyword>
<dbReference type="GO" id="GO:0004252">
    <property type="term" value="F:serine-type endopeptidase activity"/>
    <property type="evidence" value="ECO:0007669"/>
    <property type="project" value="InterPro"/>
</dbReference>
<dbReference type="PRINTS" id="PR00722">
    <property type="entry name" value="CHYMOTRYPSIN"/>
</dbReference>
<dbReference type="InterPro" id="IPR043504">
    <property type="entry name" value="Peptidase_S1_PA_chymotrypsin"/>
</dbReference>
<proteinExistence type="inferred from homology"/>